<evidence type="ECO:0000313" key="1">
    <source>
        <dbReference type="EMBL" id="KUK99488.1"/>
    </source>
</evidence>
<accession>A0A101IQF7</accession>
<dbReference type="InterPro" id="IPR011991">
    <property type="entry name" value="ArsR-like_HTH"/>
</dbReference>
<dbReference type="EMBL" id="LGHE01000256">
    <property type="protein sequence ID" value="KUK99488.1"/>
    <property type="molecule type" value="Genomic_DNA"/>
</dbReference>
<protein>
    <recommendedName>
        <fullName evidence="3">HTH arsR-type domain-containing protein</fullName>
    </recommendedName>
</protein>
<dbReference type="InterPro" id="IPR036388">
    <property type="entry name" value="WH-like_DNA-bd_sf"/>
</dbReference>
<dbReference type="Gene3D" id="1.10.10.10">
    <property type="entry name" value="Winged helix-like DNA-binding domain superfamily/Winged helix DNA-binding domain"/>
    <property type="match status" value="1"/>
</dbReference>
<dbReference type="Pfam" id="PF12840">
    <property type="entry name" value="HTH_20"/>
    <property type="match status" value="1"/>
</dbReference>
<dbReference type="CDD" id="cd00090">
    <property type="entry name" value="HTH_ARSR"/>
    <property type="match status" value="1"/>
</dbReference>
<dbReference type="SUPFAM" id="SSF46785">
    <property type="entry name" value="Winged helix' DNA-binding domain"/>
    <property type="match status" value="1"/>
</dbReference>
<name>A0A101IQF7_9EURY</name>
<comment type="caution">
    <text evidence="1">The sequence shown here is derived from an EMBL/GenBank/DDBJ whole genome shotgun (WGS) entry which is preliminary data.</text>
</comment>
<evidence type="ECO:0008006" key="3">
    <source>
        <dbReference type="Google" id="ProtNLM"/>
    </source>
</evidence>
<dbReference type="PATRIC" id="fig|2198.3.peg.1831"/>
<reference evidence="2" key="1">
    <citation type="journal article" date="2015" name="MBio">
        <title>Genome-Resolved Metagenomic Analysis Reveals Roles for Candidate Phyla and Other Microbial Community Members in Biogeochemical Transformations in Oil Reservoirs.</title>
        <authorList>
            <person name="Hu P."/>
            <person name="Tom L."/>
            <person name="Singh A."/>
            <person name="Thomas B.C."/>
            <person name="Baker B.J."/>
            <person name="Piceno Y.M."/>
            <person name="Andersen G.L."/>
            <person name="Banfield J.F."/>
        </authorList>
    </citation>
    <scope>NUCLEOTIDE SEQUENCE [LARGE SCALE GENOMIC DNA]</scope>
</reference>
<gene>
    <name evidence="1" type="ORF">XE10_1802</name>
</gene>
<evidence type="ECO:0000313" key="2">
    <source>
        <dbReference type="Proteomes" id="UP000054598"/>
    </source>
</evidence>
<dbReference type="InterPro" id="IPR036390">
    <property type="entry name" value="WH_DNA-bd_sf"/>
</dbReference>
<proteinExistence type="predicted"/>
<dbReference type="AlphaFoldDB" id="A0A101IQF7"/>
<dbReference type="Proteomes" id="UP000054598">
    <property type="component" value="Unassembled WGS sequence"/>
</dbReference>
<organism evidence="1 2">
    <name type="scientific">Methanoculleus marisnigri</name>
    <dbReference type="NCBI Taxonomy" id="2198"/>
    <lineage>
        <taxon>Archaea</taxon>
        <taxon>Methanobacteriati</taxon>
        <taxon>Methanobacteriota</taxon>
        <taxon>Stenosarchaea group</taxon>
        <taxon>Methanomicrobia</taxon>
        <taxon>Methanomicrobiales</taxon>
        <taxon>Methanomicrobiaceae</taxon>
        <taxon>Methanoculleus</taxon>
    </lineage>
</organism>
<sequence length="150" mass="17075">MFIRSRCHRHGLAMAPMARQITFRQIERPRGRGAEENLEWLFNSLGVGEGRDVDQVARRILAALISYQSAGEGVSVERISRDLNISSSRVNHHIRNLVDAGVVYRHRKRIYLRGNSLQSLVQELRKDALRVLEDLEAAAAEIDRSFGLDK</sequence>